<sequence length="49" mass="5130">MAGASPESVIISTFFSANGGETRLFLSGSVNHFGKKTGFFPGQISKTYG</sequence>
<protein>
    <submittedName>
        <fullName evidence="1">Uncharacterized protein</fullName>
    </submittedName>
</protein>
<gene>
    <name evidence="1" type="ORF">dnm_092500</name>
</gene>
<evidence type="ECO:0000313" key="1">
    <source>
        <dbReference type="EMBL" id="QTA93153.1"/>
    </source>
</evidence>
<name>A0A975BXK4_9BACT</name>
<accession>A0A975BXK4</accession>
<dbReference type="AlphaFoldDB" id="A0A975BXK4"/>
<keyword evidence="2" id="KW-1185">Reference proteome</keyword>
<reference evidence="1" key="1">
    <citation type="journal article" date="2021" name="Microb. Physiol.">
        <title>Proteogenomic Insights into the Physiology of Marine, Sulfate-Reducing, Filamentous Desulfonema limicola and Desulfonema magnum.</title>
        <authorList>
            <person name="Schnaars V."/>
            <person name="Wohlbrand L."/>
            <person name="Scheve S."/>
            <person name="Hinrichs C."/>
            <person name="Reinhardt R."/>
            <person name="Rabus R."/>
        </authorList>
    </citation>
    <scope>NUCLEOTIDE SEQUENCE</scope>
    <source>
        <strain evidence="1">4be13</strain>
    </source>
</reference>
<dbReference type="Proteomes" id="UP000663722">
    <property type="component" value="Chromosome"/>
</dbReference>
<dbReference type="EMBL" id="CP061800">
    <property type="protein sequence ID" value="QTA93153.1"/>
    <property type="molecule type" value="Genomic_DNA"/>
</dbReference>
<evidence type="ECO:0000313" key="2">
    <source>
        <dbReference type="Proteomes" id="UP000663722"/>
    </source>
</evidence>
<dbReference type="KEGG" id="dmm:dnm_092500"/>
<proteinExistence type="predicted"/>
<organism evidence="1 2">
    <name type="scientific">Desulfonema magnum</name>
    <dbReference type="NCBI Taxonomy" id="45655"/>
    <lineage>
        <taxon>Bacteria</taxon>
        <taxon>Pseudomonadati</taxon>
        <taxon>Thermodesulfobacteriota</taxon>
        <taxon>Desulfobacteria</taxon>
        <taxon>Desulfobacterales</taxon>
        <taxon>Desulfococcaceae</taxon>
        <taxon>Desulfonema</taxon>
    </lineage>
</organism>